<organism evidence="5 6">
    <name type="scientific">Brevibacillus fluminis</name>
    <dbReference type="NCBI Taxonomy" id="511487"/>
    <lineage>
        <taxon>Bacteria</taxon>
        <taxon>Bacillati</taxon>
        <taxon>Bacillota</taxon>
        <taxon>Bacilli</taxon>
        <taxon>Bacillales</taxon>
        <taxon>Paenibacillaceae</taxon>
        <taxon>Brevibacillus</taxon>
    </lineage>
</organism>
<dbReference type="Gene3D" id="1.10.287.950">
    <property type="entry name" value="Methyl-accepting chemotaxis protein"/>
    <property type="match status" value="1"/>
</dbReference>
<dbReference type="EMBL" id="RHHQ01000028">
    <property type="protein sequence ID" value="RNB79525.1"/>
    <property type="molecule type" value="Genomic_DNA"/>
</dbReference>
<evidence type="ECO:0000313" key="6">
    <source>
        <dbReference type="Proteomes" id="UP000271031"/>
    </source>
</evidence>
<keyword evidence="3" id="KW-1133">Transmembrane helix</keyword>
<feature type="transmembrane region" description="Helical" evidence="3">
    <location>
        <begin position="140"/>
        <end position="156"/>
    </location>
</feature>
<dbReference type="PANTHER" id="PTHR32089:SF112">
    <property type="entry name" value="LYSOZYME-LIKE PROTEIN-RELATED"/>
    <property type="match status" value="1"/>
</dbReference>
<evidence type="ECO:0000256" key="1">
    <source>
        <dbReference type="ARBA" id="ARBA00023224"/>
    </source>
</evidence>
<evidence type="ECO:0000313" key="5">
    <source>
        <dbReference type="EMBL" id="RNB79525.1"/>
    </source>
</evidence>
<evidence type="ECO:0000259" key="4">
    <source>
        <dbReference type="PROSITE" id="PS50111"/>
    </source>
</evidence>
<keyword evidence="3" id="KW-0812">Transmembrane</keyword>
<accession>A0A3M8CXE4</accession>
<dbReference type="GO" id="GO:0007165">
    <property type="term" value="P:signal transduction"/>
    <property type="evidence" value="ECO:0007669"/>
    <property type="project" value="UniProtKB-KW"/>
</dbReference>
<feature type="transmembrane region" description="Helical" evidence="3">
    <location>
        <begin position="94"/>
        <end position="120"/>
    </location>
</feature>
<keyword evidence="3" id="KW-0472">Membrane</keyword>
<dbReference type="PANTHER" id="PTHR32089">
    <property type="entry name" value="METHYL-ACCEPTING CHEMOTAXIS PROTEIN MCPB"/>
    <property type="match status" value="1"/>
</dbReference>
<dbReference type="SMART" id="SM00283">
    <property type="entry name" value="MA"/>
    <property type="match status" value="1"/>
</dbReference>
<dbReference type="PROSITE" id="PS50111">
    <property type="entry name" value="CHEMOTAXIS_TRANSDUC_2"/>
    <property type="match status" value="1"/>
</dbReference>
<dbReference type="SUPFAM" id="SSF58104">
    <property type="entry name" value="Methyl-accepting chemotaxis protein (MCP) signaling domain"/>
    <property type="match status" value="1"/>
</dbReference>
<dbReference type="AlphaFoldDB" id="A0A3M8CXE4"/>
<feature type="transmembrane region" description="Helical" evidence="3">
    <location>
        <begin position="12"/>
        <end position="32"/>
    </location>
</feature>
<dbReference type="InterPro" id="IPR004089">
    <property type="entry name" value="MCPsignal_dom"/>
</dbReference>
<dbReference type="GO" id="GO:0016020">
    <property type="term" value="C:membrane"/>
    <property type="evidence" value="ECO:0007669"/>
    <property type="project" value="InterPro"/>
</dbReference>
<gene>
    <name evidence="5" type="ORF">EDM56_28785</name>
</gene>
<dbReference type="Pfam" id="PF00015">
    <property type="entry name" value="MCPsignal"/>
    <property type="match status" value="1"/>
</dbReference>
<evidence type="ECO:0000256" key="2">
    <source>
        <dbReference type="PROSITE-ProRule" id="PRU00284"/>
    </source>
</evidence>
<dbReference type="Proteomes" id="UP000271031">
    <property type="component" value="Unassembled WGS sequence"/>
</dbReference>
<keyword evidence="6" id="KW-1185">Reference proteome</keyword>
<sequence>MHMKHTLYERNKLLLTLYAATVLSGIVGNYFSGLEASLNLLVASIGGGTILLLALLVFKRWLVSQTKYIFALALGALTYLVGITHPEPSAHTMIYYSLALLSLYLDSRLIIVSGLINLGLVNVDYVTLPGMFQPHDPKELFIYNEMLVLVIVLLLVQNKIGERLRKESEQSADNAQAAKRQTESVLQNVNLTAAELDQFRGALKQNVTTTGHISKELFQAFQEIAAGIEAQSNNVNEVRDSIEAIDEGIQVVSQASENTKRLSQSTANMTVEGSQHVATLSQQMTKVDVLVHETVLLMNELREKNRSINDILQTITTISQQTNLLALNAAIESARAGVHGKSFAVVAEEIRSLADHSRKSTKEITNILEEIQVKTNIVSDKIIDGQSEIREGLQVATKTESIFGLISETTESVRKQSVEVEELVKTIQGNSHAILKDITSVAGITEEAAASVEEVVASAEEQQKQIDEIVTQFRVLERLMVNLSALVKEGQPGQ</sequence>
<comment type="caution">
    <text evidence="5">The sequence shown here is derived from an EMBL/GenBank/DDBJ whole genome shotgun (WGS) entry which is preliminary data.</text>
</comment>
<evidence type="ECO:0000256" key="3">
    <source>
        <dbReference type="SAM" id="Phobius"/>
    </source>
</evidence>
<reference evidence="5 6" key="1">
    <citation type="submission" date="2018-10" db="EMBL/GenBank/DDBJ databases">
        <title>Phylogenomics of Brevibacillus.</title>
        <authorList>
            <person name="Dunlap C."/>
        </authorList>
    </citation>
    <scope>NUCLEOTIDE SEQUENCE [LARGE SCALE GENOMIC DNA]</scope>
    <source>
        <strain evidence="5 6">JCM 15716</strain>
    </source>
</reference>
<keyword evidence="1 2" id="KW-0807">Transducer</keyword>
<dbReference type="OrthoDB" id="2166737at2"/>
<name>A0A3M8CXE4_9BACL</name>
<feature type="transmembrane region" description="Helical" evidence="3">
    <location>
        <begin position="38"/>
        <end position="58"/>
    </location>
</feature>
<proteinExistence type="predicted"/>
<feature type="domain" description="Methyl-accepting transducer" evidence="4">
    <location>
        <begin position="206"/>
        <end position="463"/>
    </location>
</feature>
<protein>
    <recommendedName>
        <fullName evidence="4">Methyl-accepting transducer domain-containing protein</fullName>
    </recommendedName>
</protein>